<evidence type="ECO:0000313" key="2">
    <source>
        <dbReference type="EMBL" id="ABL78664.1"/>
    </source>
</evidence>
<dbReference type="AlphaFoldDB" id="A1RZN4"/>
<dbReference type="Proteomes" id="UP000000641">
    <property type="component" value="Chromosome"/>
</dbReference>
<keyword evidence="1" id="KW-0812">Transmembrane</keyword>
<proteinExistence type="predicted"/>
<protein>
    <submittedName>
        <fullName evidence="2">Uncharacterized protein</fullName>
    </submittedName>
</protein>
<keyword evidence="1" id="KW-1133">Transmembrane helix</keyword>
<name>A1RZN4_THEPD</name>
<evidence type="ECO:0000256" key="1">
    <source>
        <dbReference type="SAM" id="Phobius"/>
    </source>
</evidence>
<gene>
    <name evidence="2" type="ordered locus">Tpen_1266</name>
</gene>
<keyword evidence="1" id="KW-0472">Membrane</keyword>
<dbReference type="EnsemblBacteria" id="ABL78664">
    <property type="protein sequence ID" value="ABL78664"/>
    <property type="gene ID" value="Tpen_1266"/>
</dbReference>
<organism evidence="2 3">
    <name type="scientific">Thermofilum pendens (strain DSM 2475 / Hrk 5)</name>
    <dbReference type="NCBI Taxonomy" id="368408"/>
    <lineage>
        <taxon>Archaea</taxon>
        <taxon>Thermoproteota</taxon>
        <taxon>Thermoprotei</taxon>
        <taxon>Thermofilales</taxon>
        <taxon>Thermofilaceae</taxon>
        <taxon>Thermofilum</taxon>
    </lineage>
</organism>
<sequence length="558" mass="60419">MGFVSGLRVYASLGLLALSVPAFLFPSIWLVAVAVAASALALALTFGRRAGLAFLAVYSLLYLLLVLLAVPLPLYALLVAVFTAFLLSAATRSRAFLAAMLALAAFLVVFLALQGYFLASWHGGVVKVAPPSELASVFSRSPVILVGHRMAEGVAETRLSPNERIAEWEQIVVNATPYWVFAVTPLNTMSQNYVSKLILVNALTGEALVVEARMPVGSGLWLWGNIDLNAYLRSGGSEVGNTFPVIHGGKPYFVAGVHPLLGTVPSPGYLYVYDSTGNPRVYPAFSRELEDWPQSYDWEYLDRLVGTWLYHLAGLEPPSFTPLPRGFLFLPASPYSQNLLNMTLLVPDARGHTQRVWFGVSPASPNALASIVVANNTGVYYFDVRNLGIYSPHYVQSLVQSRLPAISGGTLYARYSQLLWLNGTWLWVTPVYAKTGVTTLWGVAVTNATNPTASEVYQYPGGDYQAFLKASISAFLSWRLRGAPAGRCAWVNGTVTGVYQFVHGGETNVAIVVGGKPYLAKPSMGVEEFLKALEVKPGQRVWLCVAGNEVVEVKIEGG</sequence>
<dbReference type="KEGG" id="tpe:Tpen_1266"/>
<feature type="transmembrane region" description="Helical" evidence="1">
    <location>
        <begin position="50"/>
        <end position="68"/>
    </location>
</feature>
<feature type="transmembrane region" description="Helical" evidence="1">
    <location>
        <begin position="97"/>
        <end position="119"/>
    </location>
</feature>
<dbReference type="HOGENOM" id="CLU_488037_0_0_2"/>
<feature type="transmembrane region" description="Helical" evidence="1">
    <location>
        <begin position="74"/>
        <end position="90"/>
    </location>
</feature>
<dbReference type="EMBL" id="CP000505">
    <property type="protein sequence ID" value="ABL78664.1"/>
    <property type="molecule type" value="Genomic_DNA"/>
</dbReference>
<keyword evidence="3" id="KW-1185">Reference proteome</keyword>
<evidence type="ECO:0000313" key="3">
    <source>
        <dbReference type="Proteomes" id="UP000000641"/>
    </source>
</evidence>
<dbReference type="STRING" id="368408.Tpen_1266"/>
<reference evidence="3" key="1">
    <citation type="journal article" date="2008" name="J. Bacteriol.">
        <title>Genome sequence of Thermofilum pendens reveals an exceptional loss of biosynthetic pathways without genome reduction.</title>
        <authorList>
            <person name="Anderson I."/>
            <person name="Rodriguez J."/>
            <person name="Susanti D."/>
            <person name="Porat I."/>
            <person name="Reich C."/>
            <person name="Ulrich L.E."/>
            <person name="Elkins J.G."/>
            <person name="Mavromatis K."/>
            <person name="Lykidis A."/>
            <person name="Kim E."/>
            <person name="Thompson L.S."/>
            <person name="Nolan M."/>
            <person name="Land M."/>
            <person name="Copeland A."/>
            <person name="Lapidus A."/>
            <person name="Lucas S."/>
            <person name="Detter C."/>
            <person name="Zhulin I.B."/>
            <person name="Olsen G.J."/>
            <person name="Whitman W."/>
            <person name="Mukhopadhyay B."/>
            <person name="Bristow J."/>
            <person name="Kyrpides N."/>
        </authorList>
    </citation>
    <scope>NUCLEOTIDE SEQUENCE [LARGE SCALE GENOMIC DNA]</scope>
    <source>
        <strain evidence="3">DSM 2475 / Hrk 5</strain>
    </source>
</reference>
<feature type="transmembrane region" description="Helical" evidence="1">
    <location>
        <begin position="20"/>
        <end position="43"/>
    </location>
</feature>
<accession>A1RZN4</accession>